<name>A0AA35XUU3_METCP</name>
<dbReference type="EMBL" id="OX458332">
    <property type="protein sequence ID" value="CAI8883575.1"/>
    <property type="molecule type" value="Genomic_DNA"/>
</dbReference>
<evidence type="ECO:0000313" key="2">
    <source>
        <dbReference type="EMBL" id="CAI8883575.1"/>
    </source>
</evidence>
<gene>
    <name evidence="2" type="primary">guaD</name>
    <name evidence="2" type="ORF">MCNOR_3116</name>
</gene>
<protein>
    <submittedName>
        <fullName evidence="2">Guanine deaminase</fullName>
        <ecNumber evidence="2">3.5.4.3</ecNumber>
    </submittedName>
</protein>
<dbReference type="Pfam" id="PF00383">
    <property type="entry name" value="dCMP_cyt_deam_1"/>
    <property type="match status" value="1"/>
</dbReference>
<dbReference type="PANTHER" id="PTHR11079">
    <property type="entry name" value="CYTOSINE DEAMINASE FAMILY MEMBER"/>
    <property type="match status" value="1"/>
</dbReference>
<dbReference type="PANTHER" id="PTHR11079:SF161">
    <property type="entry name" value="CMP_DCMP-TYPE DEAMINASE DOMAIN-CONTAINING PROTEIN"/>
    <property type="match status" value="1"/>
</dbReference>
<dbReference type="GO" id="GO:0008892">
    <property type="term" value="F:guanine deaminase activity"/>
    <property type="evidence" value="ECO:0007669"/>
    <property type="project" value="UniProtKB-EC"/>
</dbReference>
<proteinExistence type="predicted"/>
<dbReference type="PROSITE" id="PS51747">
    <property type="entry name" value="CYT_DCMP_DEAMINASES_2"/>
    <property type="match status" value="1"/>
</dbReference>
<dbReference type="InterPro" id="IPR016193">
    <property type="entry name" value="Cytidine_deaminase-like"/>
</dbReference>
<dbReference type="GeneID" id="88223770"/>
<evidence type="ECO:0000313" key="3">
    <source>
        <dbReference type="Proteomes" id="UP001158598"/>
    </source>
</evidence>
<accession>A0AA35XUU3</accession>
<sequence length="169" mass="18970">MGGTDVRTSVSPGEQDRAYMRLAIQTMRRAGIVDRTGGPFGAVIVRGGQVLAVAGNSVIRDNDPTAHAEINAIREACRRIGSYDLSGAVLYSSCECCPMCYASAYWARIDQIYYAASWHDYEDLFDDSRIHEDIVKSYAERHLAPQQIMREEALEVWREFRALPNGARY</sequence>
<evidence type="ECO:0000259" key="1">
    <source>
        <dbReference type="PROSITE" id="PS51747"/>
    </source>
</evidence>
<dbReference type="SUPFAM" id="SSF53927">
    <property type="entry name" value="Cytidine deaminase-like"/>
    <property type="match status" value="1"/>
</dbReference>
<feature type="domain" description="CMP/dCMP-type deaminase" evidence="1">
    <location>
        <begin position="14"/>
        <end position="132"/>
    </location>
</feature>
<reference evidence="2" key="1">
    <citation type="submission" date="2023-03" db="EMBL/GenBank/DDBJ databases">
        <authorList>
            <person name="Pearce D."/>
        </authorList>
    </citation>
    <scope>NUCLEOTIDE SEQUENCE</scope>
    <source>
        <strain evidence="2">Mc</strain>
    </source>
</reference>
<dbReference type="EC" id="3.5.4.3" evidence="2"/>
<dbReference type="InterPro" id="IPR002125">
    <property type="entry name" value="CMP_dCMP_dom"/>
</dbReference>
<dbReference type="GO" id="GO:0006152">
    <property type="term" value="P:purine nucleoside catabolic process"/>
    <property type="evidence" value="ECO:0007669"/>
    <property type="project" value="TreeGrafter"/>
</dbReference>
<keyword evidence="2" id="KW-0378">Hydrolase</keyword>
<dbReference type="Gene3D" id="3.40.140.10">
    <property type="entry name" value="Cytidine Deaminase, domain 2"/>
    <property type="match status" value="1"/>
</dbReference>
<dbReference type="GO" id="GO:0047974">
    <property type="term" value="F:guanosine deaminase activity"/>
    <property type="evidence" value="ECO:0007669"/>
    <property type="project" value="TreeGrafter"/>
</dbReference>
<dbReference type="RefSeq" id="WP_081423415.1">
    <property type="nucleotide sequence ID" value="NZ_CP079096.1"/>
</dbReference>
<dbReference type="Proteomes" id="UP001158598">
    <property type="component" value="Chromosome"/>
</dbReference>
<dbReference type="AlphaFoldDB" id="A0AA35XUU3"/>
<dbReference type="CDD" id="cd01285">
    <property type="entry name" value="nucleoside_deaminase"/>
    <property type="match status" value="1"/>
</dbReference>
<organism evidence="2 3">
    <name type="scientific">Methylococcus capsulatus</name>
    <dbReference type="NCBI Taxonomy" id="414"/>
    <lineage>
        <taxon>Bacteria</taxon>
        <taxon>Pseudomonadati</taxon>
        <taxon>Pseudomonadota</taxon>
        <taxon>Gammaproteobacteria</taxon>
        <taxon>Methylococcales</taxon>
        <taxon>Methylococcaceae</taxon>
        <taxon>Methylococcus</taxon>
    </lineage>
</organism>